<reference evidence="7" key="1">
    <citation type="submission" date="2016-06" db="EMBL/GenBank/DDBJ databases">
        <title>Parallel loss of symbiosis genes in relatives of nitrogen-fixing non-legume Parasponia.</title>
        <authorList>
            <person name="Van Velzen R."/>
            <person name="Holmer R."/>
            <person name="Bu F."/>
            <person name="Rutten L."/>
            <person name="Van Zeijl A."/>
            <person name="Liu W."/>
            <person name="Santuari L."/>
            <person name="Cao Q."/>
            <person name="Sharma T."/>
            <person name="Shen D."/>
            <person name="Roswanjaya Y."/>
            <person name="Wardhani T."/>
            <person name="Kalhor M.S."/>
            <person name="Jansen J."/>
            <person name="Van den Hoogen J."/>
            <person name="Gungor B."/>
            <person name="Hartog M."/>
            <person name="Hontelez J."/>
            <person name="Verver J."/>
            <person name="Yang W.-C."/>
            <person name="Schijlen E."/>
            <person name="Repin R."/>
            <person name="Schilthuizen M."/>
            <person name="Schranz E."/>
            <person name="Heidstra R."/>
            <person name="Miyata K."/>
            <person name="Fedorova E."/>
            <person name="Kohlen W."/>
            <person name="Bisseling T."/>
            <person name="Smit S."/>
            <person name="Geurts R."/>
        </authorList>
    </citation>
    <scope>NUCLEOTIDE SEQUENCE [LARGE SCALE GENOMIC DNA]</scope>
    <source>
        <strain evidence="7">cv. WU1-14</strain>
    </source>
</reference>
<proteinExistence type="predicted"/>
<dbReference type="Proteomes" id="UP000237105">
    <property type="component" value="Unassembled WGS sequence"/>
</dbReference>
<accession>A0A2P5BDU3</accession>
<dbReference type="AlphaFoldDB" id="A0A2P5BDU3"/>
<dbReference type="Pfam" id="PF00551">
    <property type="entry name" value="Formyl_trans_N"/>
    <property type="match status" value="1"/>
</dbReference>
<keyword evidence="7" id="KW-1185">Reference proteome</keyword>
<dbReference type="EC" id="2.1.2.2" evidence="2"/>
<keyword evidence="3 6" id="KW-0808">Transferase</keyword>
<dbReference type="PANTHER" id="PTHR43369">
    <property type="entry name" value="PHOSPHORIBOSYLGLYCINAMIDE FORMYLTRANSFERASE"/>
    <property type="match status" value="1"/>
</dbReference>
<sequence>MAALVVGVVEDEKEEDEEACPPVKIPKLCSNGKSLRFSYLVEAPTSAQEILEGSLFGDIVVLVTRTKDESDGPSPIELVAALRFSGPTIHFVDEHYDTRRILAQSVVSVFPNDTPEDLAARVLQEEHRLYVEVVEEICEDRITWRQDGGPLIQAK</sequence>
<evidence type="ECO:0000256" key="1">
    <source>
        <dbReference type="ARBA" id="ARBA00005054"/>
    </source>
</evidence>
<gene>
    <name evidence="6" type="ORF">PanWU01x14_248130</name>
</gene>
<dbReference type="EMBL" id="JXTB01000302">
    <property type="protein sequence ID" value="PON46969.1"/>
    <property type="molecule type" value="Genomic_DNA"/>
</dbReference>
<dbReference type="SUPFAM" id="SSF53328">
    <property type="entry name" value="Formyltransferase"/>
    <property type="match status" value="1"/>
</dbReference>
<comment type="pathway">
    <text evidence="1">Purine metabolism; IMP biosynthesis via de novo pathway; N(2)-formyl-N(1)-(5-phospho-D-ribosyl)glycinamide from N(1)-(5-phospho-D-ribosyl)glycinamide (10-formyl THF route): step 1/1.</text>
</comment>
<keyword evidence="4" id="KW-0658">Purine biosynthesis</keyword>
<evidence type="ECO:0000256" key="2">
    <source>
        <dbReference type="ARBA" id="ARBA00012254"/>
    </source>
</evidence>
<dbReference type="InterPro" id="IPR036477">
    <property type="entry name" value="Formyl_transf_N_sf"/>
</dbReference>
<evidence type="ECO:0000256" key="3">
    <source>
        <dbReference type="ARBA" id="ARBA00022679"/>
    </source>
</evidence>
<dbReference type="OrthoDB" id="2018833at2759"/>
<dbReference type="GO" id="GO:0009507">
    <property type="term" value="C:chloroplast"/>
    <property type="evidence" value="ECO:0007669"/>
    <property type="project" value="TreeGrafter"/>
</dbReference>
<evidence type="ECO:0000256" key="4">
    <source>
        <dbReference type="ARBA" id="ARBA00022755"/>
    </source>
</evidence>
<dbReference type="STRING" id="3476.A0A2P5BDU3"/>
<comment type="caution">
    <text evidence="6">The sequence shown here is derived from an EMBL/GenBank/DDBJ whole genome shotgun (WGS) entry which is preliminary data.</text>
</comment>
<dbReference type="Gene3D" id="3.40.50.170">
    <property type="entry name" value="Formyl transferase, N-terminal domain"/>
    <property type="match status" value="1"/>
</dbReference>
<evidence type="ECO:0000259" key="5">
    <source>
        <dbReference type="Pfam" id="PF00551"/>
    </source>
</evidence>
<dbReference type="InterPro" id="IPR002376">
    <property type="entry name" value="Formyl_transf_N"/>
</dbReference>
<dbReference type="PANTHER" id="PTHR43369:SF2">
    <property type="entry name" value="PHOSPHORIBOSYLGLYCINAMIDE FORMYLTRANSFERASE"/>
    <property type="match status" value="1"/>
</dbReference>
<dbReference type="GO" id="GO:0004644">
    <property type="term" value="F:phosphoribosylglycinamide formyltransferase activity"/>
    <property type="evidence" value="ECO:0007669"/>
    <property type="project" value="UniProtKB-EC"/>
</dbReference>
<evidence type="ECO:0000313" key="6">
    <source>
        <dbReference type="EMBL" id="PON46969.1"/>
    </source>
</evidence>
<dbReference type="GO" id="GO:0006189">
    <property type="term" value="P:'de novo' IMP biosynthetic process"/>
    <property type="evidence" value="ECO:0007669"/>
    <property type="project" value="TreeGrafter"/>
</dbReference>
<protein>
    <recommendedName>
        <fullName evidence="2">phosphoribosylglycinamide formyltransferase 1</fullName>
        <ecNumber evidence="2">2.1.2.2</ecNumber>
    </recommendedName>
</protein>
<feature type="domain" description="Formyl transferase N-terminal" evidence="5">
    <location>
        <begin position="82"/>
        <end position="134"/>
    </location>
</feature>
<organism evidence="6 7">
    <name type="scientific">Parasponia andersonii</name>
    <name type="common">Sponia andersonii</name>
    <dbReference type="NCBI Taxonomy" id="3476"/>
    <lineage>
        <taxon>Eukaryota</taxon>
        <taxon>Viridiplantae</taxon>
        <taxon>Streptophyta</taxon>
        <taxon>Embryophyta</taxon>
        <taxon>Tracheophyta</taxon>
        <taxon>Spermatophyta</taxon>
        <taxon>Magnoliopsida</taxon>
        <taxon>eudicotyledons</taxon>
        <taxon>Gunneridae</taxon>
        <taxon>Pentapetalae</taxon>
        <taxon>rosids</taxon>
        <taxon>fabids</taxon>
        <taxon>Rosales</taxon>
        <taxon>Cannabaceae</taxon>
        <taxon>Parasponia</taxon>
    </lineage>
</organism>
<name>A0A2P5BDU3_PARAD</name>
<evidence type="ECO:0000313" key="7">
    <source>
        <dbReference type="Proteomes" id="UP000237105"/>
    </source>
</evidence>